<evidence type="ECO:0000259" key="8">
    <source>
        <dbReference type="Pfam" id="PF04039"/>
    </source>
</evidence>
<evidence type="ECO:0000256" key="3">
    <source>
        <dbReference type="ARBA" id="ARBA00022475"/>
    </source>
</evidence>
<name>A0A4R1BQ93_9ACTN</name>
<protein>
    <submittedName>
        <fullName evidence="9">Sodium:proton antiporter</fullName>
    </submittedName>
</protein>
<evidence type="ECO:0000313" key="9">
    <source>
        <dbReference type="EMBL" id="TCJ19751.1"/>
    </source>
</evidence>
<feature type="transmembrane region" description="Helical" evidence="7">
    <location>
        <begin position="32"/>
        <end position="51"/>
    </location>
</feature>
<evidence type="ECO:0000256" key="6">
    <source>
        <dbReference type="ARBA" id="ARBA00023136"/>
    </source>
</evidence>
<organism evidence="9 10">
    <name type="scientific">Rubrobacter taiwanensis</name>
    <dbReference type="NCBI Taxonomy" id="185139"/>
    <lineage>
        <taxon>Bacteria</taxon>
        <taxon>Bacillati</taxon>
        <taxon>Actinomycetota</taxon>
        <taxon>Rubrobacteria</taxon>
        <taxon>Rubrobacterales</taxon>
        <taxon>Rubrobacteraceae</taxon>
        <taxon>Rubrobacter</taxon>
    </lineage>
</organism>
<keyword evidence="3" id="KW-1003">Cell membrane</keyword>
<comment type="subcellular location">
    <subcellularLocation>
        <location evidence="1">Cell membrane</location>
        <topology evidence="1">Multi-pass membrane protein</topology>
    </subcellularLocation>
</comment>
<dbReference type="EMBL" id="SKBU01000007">
    <property type="protein sequence ID" value="TCJ19751.1"/>
    <property type="molecule type" value="Genomic_DNA"/>
</dbReference>
<proteinExistence type="inferred from homology"/>
<keyword evidence="6 7" id="KW-0472">Membrane</keyword>
<keyword evidence="10" id="KW-1185">Reference proteome</keyword>
<evidence type="ECO:0000256" key="5">
    <source>
        <dbReference type="ARBA" id="ARBA00022989"/>
    </source>
</evidence>
<dbReference type="InterPro" id="IPR050622">
    <property type="entry name" value="CPA3_antiporter_subunitB"/>
</dbReference>
<dbReference type="PANTHER" id="PTHR33932:SF4">
    <property type="entry name" value="NA(+)_H(+) ANTIPORTER SUBUNIT B"/>
    <property type="match status" value="1"/>
</dbReference>
<feature type="transmembrane region" description="Helical" evidence="7">
    <location>
        <begin position="7"/>
        <end position="26"/>
    </location>
</feature>
<feature type="domain" description="Na+/H+ antiporter MnhB subunit-related protein" evidence="8">
    <location>
        <begin position="2"/>
        <end position="125"/>
    </location>
</feature>
<dbReference type="PANTHER" id="PTHR33932">
    <property type="entry name" value="NA(+)/H(+) ANTIPORTER SUBUNIT B"/>
    <property type="match status" value="1"/>
</dbReference>
<dbReference type="OrthoDB" id="5244572at2"/>
<dbReference type="InterPro" id="IPR007182">
    <property type="entry name" value="MnhB"/>
</dbReference>
<reference evidence="9 10" key="1">
    <citation type="submission" date="2019-03" db="EMBL/GenBank/DDBJ databases">
        <title>Whole genome sequence of a novel Rubrobacter taiwanensis strain, isolated from Yellowstone National Park.</title>
        <authorList>
            <person name="Freed S."/>
            <person name="Ramaley R.F."/>
            <person name="Kyndt J.A."/>
        </authorList>
    </citation>
    <scope>NUCLEOTIDE SEQUENCE [LARGE SCALE GENOMIC DNA]</scope>
    <source>
        <strain evidence="9 10">Yellowstone</strain>
    </source>
</reference>
<accession>A0A4R1BQ93</accession>
<keyword evidence="4 7" id="KW-0812">Transmembrane</keyword>
<dbReference type="Pfam" id="PF04039">
    <property type="entry name" value="MnhB"/>
    <property type="match status" value="1"/>
</dbReference>
<comment type="caution">
    <text evidence="9">The sequence shown here is derived from an EMBL/GenBank/DDBJ whole genome shotgun (WGS) entry which is preliminary data.</text>
</comment>
<evidence type="ECO:0000256" key="2">
    <source>
        <dbReference type="ARBA" id="ARBA00009425"/>
    </source>
</evidence>
<dbReference type="GO" id="GO:0005886">
    <property type="term" value="C:plasma membrane"/>
    <property type="evidence" value="ECO:0007669"/>
    <property type="project" value="UniProtKB-SubCell"/>
</dbReference>
<evidence type="ECO:0000256" key="1">
    <source>
        <dbReference type="ARBA" id="ARBA00004651"/>
    </source>
</evidence>
<evidence type="ECO:0000313" key="10">
    <source>
        <dbReference type="Proteomes" id="UP000295244"/>
    </source>
</evidence>
<evidence type="ECO:0000256" key="4">
    <source>
        <dbReference type="ARBA" id="ARBA00022692"/>
    </source>
</evidence>
<dbReference type="Proteomes" id="UP000295244">
    <property type="component" value="Unassembled WGS sequence"/>
</dbReference>
<comment type="similarity">
    <text evidence="2">Belongs to the CPA3 antiporters (TC 2.A.63) subunit B family.</text>
</comment>
<sequence length="141" mass="15000">MTRVVARVLLVPALVVALAILIKGYADTGDGFNAGVIAALGMLLQYVAFGYEEAERMMPVRLVAVIAFGGLLLSLAVALLPLFWGLAIFTHVPGPGEEVIHLGTVELITPVVFDIGVFMLVFGFAVGAIDLLARAIHRRET</sequence>
<feature type="transmembrane region" description="Helical" evidence="7">
    <location>
        <begin position="107"/>
        <end position="133"/>
    </location>
</feature>
<keyword evidence="5 7" id="KW-1133">Transmembrane helix</keyword>
<evidence type="ECO:0000256" key="7">
    <source>
        <dbReference type="SAM" id="Phobius"/>
    </source>
</evidence>
<dbReference type="AlphaFoldDB" id="A0A4R1BQ93"/>
<feature type="transmembrane region" description="Helical" evidence="7">
    <location>
        <begin position="63"/>
        <end position="87"/>
    </location>
</feature>
<gene>
    <name evidence="9" type="ORF">E0L93_04340</name>
</gene>